<evidence type="ECO:0000313" key="2">
    <source>
        <dbReference type="EMBL" id="SON49937.1"/>
    </source>
</evidence>
<protein>
    <recommendedName>
        <fullName evidence="4">Integral membrane protein</fullName>
    </recommendedName>
</protein>
<name>A0A2N8ZDF2_9VIBR</name>
<keyword evidence="3" id="KW-1185">Reference proteome</keyword>
<feature type="transmembrane region" description="Helical" evidence="1">
    <location>
        <begin position="91"/>
        <end position="109"/>
    </location>
</feature>
<keyword evidence="1" id="KW-1133">Transmembrane helix</keyword>
<gene>
    <name evidence="2" type="ORF">VTAP4600_A1958</name>
</gene>
<accession>A0A2N8ZDF2</accession>
<feature type="transmembrane region" description="Helical" evidence="1">
    <location>
        <begin position="219"/>
        <end position="237"/>
    </location>
</feature>
<dbReference type="Proteomes" id="UP000235828">
    <property type="component" value="Chromosome A"/>
</dbReference>
<feature type="transmembrane region" description="Helical" evidence="1">
    <location>
        <begin position="121"/>
        <end position="138"/>
    </location>
</feature>
<feature type="transmembrane region" description="Helical" evidence="1">
    <location>
        <begin position="150"/>
        <end position="174"/>
    </location>
</feature>
<proteinExistence type="predicted"/>
<dbReference type="KEGG" id="vta:A1958"/>
<dbReference type="EMBL" id="LT960611">
    <property type="protein sequence ID" value="SON49937.1"/>
    <property type="molecule type" value="Genomic_DNA"/>
</dbReference>
<dbReference type="RefSeq" id="WP_102522516.1">
    <property type="nucleotide sequence ID" value="NZ_LT960611.1"/>
</dbReference>
<evidence type="ECO:0000313" key="3">
    <source>
        <dbReference type="Proteomes" id="UP000235828"/>
    </source>
</evidence>
<evidence type="ECO:0000256" key="1">
    <source>
        <dbReference type="SAM" id="Phobius"/>
    </source>
</evidence>
<feature type="transmembrane region" description="Helical" evidence="1">
    <location>
        <begin position="29"/>
        <end position="55"/>
    </location>
</feature>
<keyword evidence="1" id="KW-0812">Transmembrane</keyword>
<keyword evidence="1" id="KW-0472">Membrane</keyword>
<evidence type="ECO:0008006" key="4">
    <source>
        <dbReference type="Google" id="ProtNLM"/>
    </source>
</evidence>
<sequence>MVVSIVQFVITTLLAIVCARTLSVSGGDVPVLALIIPALWILPQSGVAGFLLLGSMTVYGFTLPHQPIALSLSVWILFPLLMVTFSKRSSIYVLITSAAVICTMELGIMVTQAEGKIEGNWLVTLVQILSVMVAWFAARHWKPSSQHSWWSLALILALWISGWTHAALIALCIVGIIASAETMAKIRQFKWSKLLCWTLPTVGFAAIVAMPEIDVPNPVFVVWIFFLGTAWATDFVLRSNDQDENER</sequence>
<organism evidence="2 3">
    <name type="scientific">Vibrio tapetis subsp. tapetis</name>
    <dbReference type="NCBI Taxonomy" id="1671868"/>
    <lineage>
        <taxon>Bacteria</taxon>
        <taxon>Pseudomonadati</taxon>
        <taxon>Pseudomonadota</taxon>
        <taxon>Gammaproteobacteria</taxon>
        <taxon>Vibrionales</taxon>
        <taxon>Vibrionaceae</taxon>
        <taxon>Vibrio</taxon>
    </lineage>
</organism>
<dbReference type="OrthoDB" id="5829628at2"/>
<reference evidence="2 3" key="1">
    <citation type="submission" date="2017-10" db="EMBL/GenBank/DDBJ databases">
        <authorList>
            <person name="Banno H."/>
            <person name="Chua N.-H."/>
        </authorList>
    </citation>
    <scope>NUCLEOTIDE SEQUENCE [LARGE SCALE GENOMIC DNA]</scope>
    <source>
        <strain evidence="2">Vibrio tapetis CECT4600</strain>
    </source>
</reference>
<dbReference type="AlphaFoldDB" id="A0A2N8ZDF2"/>
<feature type="transmembrane region" description="Helical" evidence="1">
    <location>
        <begin position="67"/>
        <end position="85"/>
    </location>
</feature>
<feature type="transmembrane region" description="Helical" evidence="1">
    <location>
        <begin position="194"/>
        <end position="213"/>
    </location>
</feature>